<comment type="caution">
    <text evidence="2">The sequence shown here is derived from an EMBL/GenBank/DDBJ whole genome shotgun (WGS) entry which is preliminary data.</text>
</comment>
<dbReference type="SUPFAM" id="SSF50129">
    <property type="entry name" value="GroES-like"/>
    <property type="match status" value="1"/>
</dbReference>
<dbReference type="InterPro" id="IPR020843">
    <property type="entry name" value="ER"/>
</dbReference>
<name>A0ABS9BWS0_9BACT</name>
<evidence type="ECO:0000259" key="1">
    <source>
        <dbReference type="SMART" id="SM00829"/>
    </source>
</evidence>
<evidence type="ECO:0000313" key="2">
    <source>
        <dbReference type="EMBL" id="MCF1752516.1"/>
    </source>
</evidence>
<dbReference type="InterPro" id="IPR011032">
    <property type="entry name" value="GroES-like_sf"/>
</dbReference>
<dbReference type="PANTHER" id="PTHR45033:SF3">
    <property type="entry name" value="DEHYDROGENASE, PUTATIVE (AFU_ORTHOLOGUE AFUA_2G13270)-RELATED"/>
    <property type="match status" value="1"/>
</dbReference>
<feature type="domain" description="Enoyl reductase (ER)" evidence="1">
    <location>
        <begin position="9"/>
        <end position="330"/>
    </location>
</feature>
<dbReference type="InterPro" id="IPR052711">
    <property type="entry name" value="Zinc_ADH-like"/>
</dbReference>
<dbReference type="SMART" id="SM00829">
    <property type="entry name" value="PKS_ER"/>
    <property type="match status" value="1"/>
</dbReference>
<dbReference type="InterPro" id="IPR013149">
    <property type="entry name" value="ADH-like_C"/>
</dbReference>
<dbReference type="Pfam" id="PF08240">
    <property type="entry name" value="ADH_N"/>
    <property type="match status" value="1"/>
</dbReference>
<organism evidence="2 3">
    <name type="scientific">Mariniradius sediminis</name>
    <dbReference type="NCBI Taxonomy" id="2909237"/>
    <lineage>
        <taxon>Bacteria</taxon>
        <taxon>Pseudomonadati</taxon>
        <taxon>Bacteroidota</taxon>
        <taxon>Cytophagia</taxon>
        <taxon>Cytophagales</taxon>
        <taxon>Cyclobacteriaceae</taxon>
        <taxon>Mariniradius</taxon>
    </lineage>
</organism>
<dbReference type="Pfam" id="PF00107">
    <property type="entry name" value="ADH_zinc_N"/>
    <property type="match status" value="1"/>
</dbReference>
<accession>A0ABS9BWS0</accession>
<dbReference type="Gene3D" id="3.40.50.720">
    <property type="entry name" value="NAD(P)-binding Rossmann-like Domain"/>
    <property type="match status" value="1"/>
</dbReference>
<sequence>MKAIILNRNLSDKIELVETELPALKENEVRISLVASALNHRDEWSRQGLYPNLRDGVILGSDGAGKVVKIGSKVPGDWLGKEVIINPASNWGGAEHAKSNDFRILGIPDNGTLAEYVQVPYDRLHYKPEHLSWEEAAALPLAGLTAYRAVFVQGGLQAGEKVLITGIGGGVAQFAAQYAVAAGAQVYVSSSSAEKIKRAKEIGVLSGFNYKDANWVEEVRATVGGFDLIVDSAMGDTLNNLIDVANPGGRIIFYGATMGNPSGFNARKVYWNQLTIKGSTMGSDGDFVQMVDFVKNQQIVPIIDQIFELKDSVAAFERMKAGQQMGKIVIRIS</sequence>
<proteinExistence type="predicted"/>
<gene>
    <name evidence="2" type="ORF">L0U89_15760</name>
</gene>
<dbReference type="Proteomes" id="UP001201449">
    <property type="component" value="Unassembled WGS sequence"/>
</dbReference>
<dbReference type="EMBL" id="JAKEVZ010000013">
    <property type="protein sequence ID" value="MCF1752516.1"/>
    <property type="molecule type" value="Genomic_DNA"/>
</dbReference>
<reference evidence="2 3" key="1">
    <citation type="submission" date="2022-01" db="EMBL/GenBank/DDBJ databases">
        <title>Mariniradius saccharolyticus sp. nov., isolated from sediment of a river.</title>
        <authorList>
            <person name="Liu H."/>
        </authorList>
    </citation>
    <scope>NUCLEOTIDE SEQUENCE [LARGE SCALE GENOMIC DNA]</scope>
    <source>
        <strain evidence="2 3">RY-2</strain>
    </source>
</reference>
<dbReference type="RefSeq" id="WP_234862397.1">
    <property type="nucleotide sequence ID" value="NZ_JAKEVZ010000013.1"/>
</dbReference>
<keyword evidence="3" id="KW-1185">Reference proteome</keyword>
<dbReference type="InterPro" id="IPR013154">
    <property type="entry name" value="ADH-like_N"/>
</dbReference>
<dbReference type="InterPro" id="IPR036291">
    <property type="entry name" value="NAD(P)-bd_dom_sf"/>
</dbReference>
<protein>
    <submittedName>
        <fullName evidence="2">Zinc-binding dehydrogenase</fullName>
    </submittedName>
</protein>
<dbReference type="Gene3D" id="3.90.180.10">
    <property type="entry name" value="Medium-chain alcohol dehydrogenases, catalytic domain"/>
    <property type="match status" value="1"/>
</dbReference>
<evidence type="ECO:0000313" key="3">
    <source>
        <dbReference type="Proteomes" id="UP001201449"/>
    </source>
</evidence>
<dbReference type="PANTHER" id="PTHR45033">
    <property type="match status" value="1"/>
</dbReference>
<dbReference type="SUPFAM" id="SSF51735">
    <property type="entry name" value="NAD(P)-binding Rossmann-fold domains"/>
    <property type="match status" value="1"/>
</dbReference>